<evidence type="ECO:0000256" key="1">
    <source>
        <dbReference type="SAM" id="MobiDB-lite"/>
    </source>
</evidence>
<organism evidence="2 3">
    <name type="scientific">Pythium insidiosum</name>
    <name type="common">Pythiosis disease agent</name>
    <dbReference type="NCBI Taxonomy" id="114742"/>
    <lineage>
        <taxon>Eukaryota</taxon>
        <taxon>Sar</taxon>
        <taxon>Stramenopiles</taxon>
        <taxon>Oomycota</taxon>
        <taxon>Peronosporomycetes</taxon>
        <taxon>Pythiales</taxon>
        <taxon>Pythiaceae</taxon>
        <taxon>Pythium</taxon>
    </lineage>
</organism>
<reference evidence="2" key="1">
    <citation type="submission" date="2021-12" db="EMBL/GenBank/DDBJ databases">
        <title>Prjna785345.</title>
        <authorList>
            <person name="Rujirawat T."/>
            <person name="Krajaejun T."/>
        </authorList>
    </citation>
    <scope>NUCLEOTIDE SEQUENCE</scope>
    <source>
        <strain evidence="2">Pi057C3</strain>
    </source>
</reference>
<feature type="region of interest" description="Disordered" evidence="1">
    <location>
        <begin position="114"/>
        <end position="145"/>
    </location>
</feature>
<dbReference type="SUPFAM" id="SSF52540">
    <property type="entry name" value="P-loop containing nucleoside triphosphate hydrolases"/>
    <property type="match status" value="1"/>
</dbReference>
<dbReference type="InterPro" id="IPR027417">
    <property type="entry name" value="P-loop_NTPase"/>
</dbReference>
<accession>A0AAD5Q9H8</accession>
<comment type="caution">
    <text evidence="2">The sequence shown here is derived from an EMBL/GenBank/DDBJ whole genome shotgun (WGS) entry which is preliminary data.</text>
</comment>
<evidence type="ECO:0000313" key="2">
    <source>
        <dbReference type="EMBL" id="KAJ0398704.1"/>
    </source>
</evidence>
<dbReference type="Gene3D" id="3.40.50.300">
    <property type="entry name" value="P-loop containing nucleotide triphosphate hydrolases"/>
    <property type="match status" value="1"/>
</dbReference>
<dbReference type="Proteomes" id="UP001209570">
    <property type="component" value="Unassembled WGS sequence"/>
</dbReference>
<keyword evidence="3" id="KW-1185">Reference proteome</keyword>
<name>A0AAD5Q9H8_PYTIN</name>
<dbReference type="EMBL" id="JAKCXM010000206">
    <property type="protein sequence ID" value="KAJ0398704.1"/>
    <property type="molecule type" value="Genomic_DNA"/>
</dbReference>
<gene>
    <name evidence="2" type="ORF">P43SY_004121</name>
</gene>
<proteinExistence type="predicted"/>
<evidence type="ECO:0000313" key="3">
    <source>
        <dbReference type="Proteomes" id="UP001209570"/>
    </source>
</evidence>
<protein>
    <submittedName>
        <fullName evidence="2">Uncharacterized protein</fullName>
    </submittedName>
</protein>
<dbReference type="AlphaFoldDB" id="A0AAD5Q9H8"/>
<sequence>MELLEMLQTDPLYLAVVAGEYTDIVVDGVDRLSPAMLRLVSLLIRAPSMQSSTAISDSVLSPCLRSEQLLTMVSAQRDPDIECVSLLVQSAPDDVATRRQWWITQLDLATAMKAKPGSSKKKKKIDQDGDAGRAQGATSDDPQCLAHTPAPVPITSLRFPSFADEAVEIASRIKKLVKREHVTAPEIAVFCPTLNDVTYCIDALQAQGIVVRGRFGALSGTAAQHLFDEPGVDAIFSLLVALCFPSDTKHLYNVLRSDFGIKS</sequence>